<comment type="caution">
    <text evidence="1">The sequence shown here is derived from an EMBL/GenBank/DDBJ whole genome shotgun (WGS) entry which is preliminary data.</text>
</comment>
<evidence type="ECO:0000313" key="1">
    <source>
        <dbReference type="EMBL" id="RNA68795.1"/>
    </source>
</evidence>
<reference evidence="1 2" key="1">
    <citation type="submission" date="2018-10" db="EMBL/GenBank/DDBJ databases">
        <title>Bacillus Keqinensis sp. nov., a moderately halophilic bacterium isolated from a saline-alkaline lake.</title>
        <authorList>
            <person name="Wang H."/>
        </authorList>
    </citation>
    <scope>NUCLEOTIDE SEQUENCE [LARGE SCALE GENOMIC DNA]</scope>
    <source>
        <strain evidence="1 2">KQ-3</strain>
    </source>
</reference>
<keyword evidence="2" id="KW-1185">Reference proteome</keyword>
<organism evidence="1 2">
    <name type="scientific">Alteribacter keqinensis</name>
    <dbReference type="NCBI Taxonomy" id="2483800"/>
    <lineage>
        <taxon>Bacteria</taxon>
        <taxon>Bacillati</taxon>
        <taxon>Bacillota</taxon>
        <taxon>Bacilli</taxon>
        <taxon>Bacillales</taxon>
        <taxon>Bacillaceae</taxon>
        <taxon>Alteribacter</taxon>
    </lineage>
</organism>
<dbReference type="Proteomes" id="UP000278746">
    <property type="component" value="Unassembled WGS sequence"/>
</dbReference>
<dbReference type="RefSeq" id="WP_122896320.1">
    <property type="nucleotide sequence ID" value="NZ_RHIB01000001.1"/>
</dbReference>
<gene>
    <name evidence="1" type="ORF">EBO34_02185</name>
</gene>
<accession>A0A3M7TWK3</accession>
<name>A0A3M7TWK3_9BACI</name>
<protein>
    <submittedName>
        <fullName evidence="1">Uncharacterized protein</fullName>
    </submittedName>
</protein>
<dbReference type="OrthoDB" id="2989760at2"/>
<evidence type="ECO:0000313" key="2">
    <source>
        <dbReference type="Proteomes" id="UP000278746"/>
    </source>
</evidence>
<dbReference type="AlphaFoldDB" id="A0A3M7TWK3"/>
<proteinExistence type="predicted"/>
<sequence>MVEPEEIPYSFTKKPISISPNYRPIFKIAQLLLILKYCCRSNTSSLTRLHFFSWLLTNIEDFRNINADNLDSYNLLFWRTEPSLNRALNYAVGERLIIFSNGKYSLANKGEEFLLYLNKDIEILKDHKDFLDRFQKKISERKVEELLKKGML</sequence>
<dbReference type="EMBL" id="RHIB01000001">
    <property type="protein sequence ID" value="RNA68795.1"/>
    <property type="molecule type" value="Genomic_DNA"/>
</dbReference>